<name>A0A150KVG9_9BACL</name>
<dbReference type="Gene3D" id="2.70.98.60">
    <property type="entry name" value="alpha-galactosidase from lactobacil brevis"/>
    <property type="match status" value="1"/>
</dbReference>
<dbReference type="EC" id="3.2.1.22" evidence="1"/>
<sequence length="58" mass="6772">MGITYDPNMKMFHLQANDMSYMMQLVVRGYLAHFYWGKKNSKSEWLTQTAVSQPSVLP</sequence>
<keyword evidence="1" id="KW-0326">Glycosidase</keyword>
<accession>A0A150KVG9</accession>
<gene>
    <name evidence="1" type="ORF">B4119_2478</name>
</gene>
<reference evidence="1 2" key="1">
    <citation type="submission" date="2016-01" db="EMBL/GenBank/DDBJ databases">
        <title>Draft Genome Sequences of Seven Thermophilic Sporeformers Isolated from Foods.</title>
        <authorList>
            <person name="Berendsen E.M."/>
            <person name="Wells-Bennik M.H."/>
            <person name="Krawcyk A.O."/>
            <person name="De Jong A."/>
            <person name="Holsappel S."/>
            <person name="Eijlander R.T."/>
            <person name="Kuipers O.P."/>
        </authorList>
    </citation>
    <scope>NUCLEOTIDE SEQUENCE [LARGE SCALE GENOMIC DNA]</scope>
    <source>
        <strain evidence="1 2">B4119</strain>
    </source>
</reference>
<dbReference type="AlphaFoldDB" id="A0A150KVG9"/>
<comment type="caution">
    <text evidence="1">The sequence shown here is derived from an EMBL/GenBank/DDBJ whole genome shotgun (WGS) entry which is preliminary data.</text>
</comment>
<proteinExistence type="predicted"/>
<keyword evidence="1" id="KW-0378">Hydrolase</keyword>
<evidence type="ECO:0000313" key="2">
    <source>
        <dbReference type="Proteomes" id="UP000075455"/>
    </source>
</evidence>
<protein>
    <submittedName>
        <fullName evidence="1">Alpha-galactosidase</fullName>
        <ecNumber evidence="1">3.2.1.22</ecNumber>
    </submittedName>
</protein>
<organism evidence="1 2">
    <name type="scientific">Saccharococcus caldoxylosilyticus</name>
    <dbReference type="NCBI Taxonomy" id="81408"/>
    <lineage>
        <taxon>Bacteria</taxon>
        <taxon>Bacillati</taxon>
        <taxon>Bacillota</taxon>
        <taxon>Bacilli</taxon>
        <taxon>Bacillales</taxon>
        <taxon>Anoxybacillaceae</taxon>
        <taxon>Saccharococcus</taxon>
    </lineage>
</organism>
<dbReference type="GO" id="GO:0004557">
    <property type="term" value="F:alpha-galactosidase activity"/>
    <property type="evidence" value="ECO:0007669"/>
    <property type="project" value="UniProtKB-EC"/>
</dbReference>
<dbReference type="EMBL" id="LQYS01000141">
    <property type="protein sequence ID" value="KYD04075.1"/>
    <property type="molecule type" value="Genomic_DNA"/>
</dbReference>
<evidence type="ECO:0000313" key="1">
    <source>
        <dbReference type="EMBL" id="KYD04075.1"/>
    </source>
</evidence>
<dbReference type="Proteomes" id="UP000075455">
    <property type="component" value="Unassembled WGS sequence"/>
</dbReference>
<dbReference type="InterPro" id="IPR038417">
    <property type="entry name" value="Alpga-gal_N_sf"/>
</dbReference>
<dbReference type="STRING" id="81408.B4119_2478"/>